<proteinExistence type="predicted"/>
<evidence type="ECO:0000313" key="2">
    <source>
        <dbReference type="Proteomes" id="UP000828941"/>
    </source>
</evidence>
<evidence type="ECO:0000313" key="1">
    <source>
        <dbReference type="EMBL" id="KAI4355675.1"/>
    </source>
</evidence>
<sequence>MAEPEDAPFRANTKRYRVQSETQTIQPPPTQTSASLFKISMLEFVAKEETRLKSLCREEYDKFMSQISKLAELEGKLGKMNFEMDKFFMPLSVLKKQKDKLTREKTELCLRRRVAIAESRALAVERKLWEAEKEITELEKKNQLLRDQINDHNNIYPRLATHWSCSPRLNF</sequence>
<comment type="caution">
    <text evidence="1">The sequence shown here is derived from an EMBL/GenBank/DDBJ whole genome shotgun (WGS) entry which is preliminary data.</text>
</comment>
<organism evidence="1 2">
    <name type="scientific">Bauhinia variegata</name>
    <name type="common">Purple orchid tree</name>
    <name type="synonym">Phanera variegata</name>
    <dbReference type="NCBI Taxonomy" id="167791"/>
    <lineage>
        <taxon>Eukaryota</taxon>
        <taxon>Viridiplantae</taxon>
        <taxon>Streptophyta</taxon>
        <taxon>Embryophyta</taxon>
        <taxon>Tracheophyta</taxon>
        <taxon>Spermatophyta</taxon>
        <taxon>Magnoliopsida</taxon>
        <taxon>eudicotyledons</taxon>
        <taxon>Gunneridae</taxon>
        <taxon>Pentapetalae</taxon>
        <taxon>rosids</taxon>
        <taxon>fabids</taxon>
        <taxon>Fabales</taxon>
        <taxon>Fabaceae</taxon>
        <taxon>Cercidoideae</taxon>
        <taxon>Cercideae</taxon>
        <taxon>Bauhiniinae</taxon>
        <taxon>Bauhinia</taxon>
    </lineage>
</organism>
<name>A0ACB9Q3W2_BAUVA</name>
<reference evidence="1 2" key="1">
    <citation type="journal article" date="2022" name="DNA Res.">
        <title>Chromosomal-level genome assembly of the orchid tree Bauhinia variegata (Leguminosae; Cercidoideae) supports the allotetraploid origin hypothesis of Bauhinia.</title>
        <authorList>
            <person name="Zhong Y."/>
            <person name="Chen Y."/>
            <person name="Zheng D."/>
            <person name="Pang J."/>
            <person name="Liu Y."/>
            <person name="Luo S."/>
            <person name="Meng S."/>
            <person name="Qian L."/>
            <person name="Wei D."/>
            <person name="Dai S."/>
            <person name="Zhou R."/>
        </authorList>
    </citation>
    <scope>NUCLEOTIDE SEQUENCE [LARGE SCALE GENOMIC DNA]</scope>
    <source>
        <strain evidence="1">BV-YZ2020</strain>
    </source>
</reference>
<keyword evidence="2" id="KW-1185">Reference proteome</keyword>
<protein>
    <submittedName>
        <fullName evidence="1">Uncharacterized protein</fullName>
    </submittedName>
</protein>
<accession>A0ACB9Q3W2</accession>
<dbReference type="Proteomes" id="UP000828941">
    <property type="component" value="Chromosome 2"/>
</dbReference>
<dbReference type="EMBL" id="CM039427">
    <property type="protein sequence ID" value="KAI4355675.1"/>
    <property type="molecule type" value="Genomic_DNA"/>
</dbReference>
<gene>
    <name evidence="1" type="ORF">L6164_004423</name>
</gene>